<sequence length="189" mass="18415">MTLRERATAQGGHAPLRSSGPPHGVAPSLPAASGAPLSPSRRRAARGIGLAAAAVLGLHLWAAFDAGLGGAMGLSMLALAAICVPCVISVLGRPSDSVLRMLVVTSAIVASAHLLLCIADGHGSHLHGAAPAGAGLVDGTAADAGGADTAGLLVMFALAALDYGVGLAAAALLRRRSGHQTGVEMASSS</sequence>
<organism evidence="3 4">
    <name type="scientific">Pseudoclavibacter endophyticus</name>
    <dbReference type="NCBI Taxonomy" id="1778590"/>
    <lineage>
        <taxon>Bacteria</taxon>
        <taxon>Bacillati</taxon>
        <taxon>Actinomycetota</taxon>
        <taxon>Actinomycetes</taxon>
        <taxon>Micrococcales</taxon>
        <taxon>Microbacteriaceae</taxon>
        <taxon>Pseudoclavibacter</taxon>
    </lineage>
</organism>
<feature type="region of interest" description="Disordered" evidence="1">
    <location>
        <begin position="1"/>
        <end position="38"/>
    </location>
</feature>
<comment type="caution">
    <text evidence="3">The sequence shown here is derived from an EMBL/GenBank/DDBJ whole genome shotgun (WGS) entry which is preliminary data.</text>
</comment>
<evidence type="ECO:0000313" key="4">
    <source>
        <dbReference type="Proteomes" id="UP000431744"/>
    </source>
</evidence>
<feature type="transmembrane region" description="Helical" evidence="2">
    <location>
        <begin position="152"/>
        <end position="173"/>
    </location>
</feature>
<dbReference type="AlphaFoldDB" id="A0A6H9WQP4"/>
<keyword evidence="2" id="KW-0472">Membrane</keyword>
<feature type="transmembrane region" description="Helical" evidence="2">
    <location>
        <begin position="70"/>
        <end position="91"/>
    </location>
</feature>
<name>A0A6H9WQP4_9MICO</name>
<dbReference type="EMBL" id="WBJY01000002">
    <property type="protein sequence ID" value="KAB1648391.1"/>
    <property type="molecule type" value="Genomic_DNA"/>
</dbReference>
<evidence type="ECO:0000256" key="1">
    <source>
        <dbReference type="SAM" id="MobiDB-lite"/>
    </source>
</evidence>
<evidence type="ECO:0000313" key="3">
    <source>
        <dbReference type="EMBL" id="KAB1648391.1"/>
    </source>
</evidence>
<dbReference type="RefSeq" id="WP_158029586.1">
    <property type="nucleotide sequence ID" value="NZ_BMHG01000001.1"/>
</dbReference>
<reference evidence="3 4" key="1">
    <citation type="submission" date="2019-09" db="EMBL/GenBank/DDBJ databases">
        <title>Phylogeny of genus Pseudoclavibacter and closely related genus.</title>
        <authorList>
            <person name="Li Y."/>
        </authorList>
    </citation>
    <scope>NUCLEOTIDE SEQUENCE [LARGE SCALE GENOMIC DNA]</scope>
    <source>
        <strain evidence="3 4">EGI 60007</strain>
    </source>
</reference>
<keyword evidence="4" id="KW-1185">Reference proteome</keyword>
<dbReference type="Proteomes" id="UP000431744">
    <property type="component" value="Unassembled WGS sequence"/>
</dbReference>
<feature type="transmembrane region" description="Helical" evidence="2">
    <location>
        <begin position="47"/>
        <end position="64"/>
    </location>
</feature>
<feature type="transmembrane region" description="Helical" evidence="2">
    <location>
        <begin position="98"/>
        <end position="116"/>
    </location>
</feature>
<feature type="compositionally biased region" description="Low complexity" evidence="1">
    <location>
        <begin position="26"/>
        <end position="38"/>
    </location>
</feature>
<protein>
    <submittedName>
        <fullName evidence="3">Uncharacterized protein</fullName>
    </submittedName>
</protein>
<keyword evidence="2" id="KW-0812">Transmembrane</keyword>
<proteinExistence type="predicted"/>
<gene>
    <name evidence="3" type="ORF">F8O04_11940</name>
</gene>
<evidence type="ECO:0000256" key="2">
    <source>
        <dbReference type="SAM" id="Phobius"/>
    </source>
</evidence>
<keyword evidence="2" id="KW-1133">Transmembrane helix</keyword>
<accession>A0A6H9WQP4</accession>